<feature type="compositionally biased region" description="Pro residues" evidence="1">
    <location>
        <begin position="83"/>
        <end position="95"/>
    </location>
</feature>
<proteinExistence type="predicted"/>
<keyword evidence="3" id="KW-1185">Reference proteome</keyword>
<dbReference type="GeneID" id="87818338"/>
<evidence type="ECO:0000256" key="1">
    <source>
        <dbReference type="SAM" id="MobiDB-lite"/>
    </source>
</evidence>
<evidence type="ECO:0000313" key="2">
    <source>
        <dbReference type="EMBL" id="KAK4141122.1"/>
    </source>
</evidence>
<feature type="compositionally biased region" description="Acidic residues" evidence="1">
    <location>
        <begin position="242"/>
        <end position="287"/>
    </location>
</feature>
<feature type="region of interest" description="Disordered" evidence="1">
    <location>
        <begin position="174"/>
        <end position="287"/>
    </location>
</feature>
<dbReference type="EMBL" id="MU853617">
    <property type="protein sequence ID" value="KAK4141122.1"/>
    <property type="molecule type" value="Genomic_DNA"/>
</dbReference>
<reference evidence="2" key="2">
    <citation type="submission" date="2023-05" db="EMBL/GenBank/DDBJ databases">
        <authorList>
            <consortium name="Lawrence Berkeley National Laboratory"/>
            <person name="Steindorff A."/>
            <person name="Hensen N."/>
            <person name="Bonometti L."/>
            <person name="Westerberg I."/>
            <person name="Brannstrom I.O."/>
            <person name="Guillou S."/>
            <person name="Cros-Aarteil S."/>
            <person name="Calhoun S."/>
            <person name="Haridas S."/>
            <person name="Kuo A."/>
            <person name="Mondo S."/>
            <person name="Pangilinan J."/>
            <person name="Riley R."/>
            <person name="Labutti K."/>
            <person name="Andreopoulos B."/>
            <person name="Lipzen A."/>
            <person name="Chen C."/>
            <person name="Yanf M."/>
            <person name="Daum C."/>
            <person name="Ng V."/>
            <person name="Clum A."/>
            <person name="Ohm R."/>
            <person name="Martin F."/>
            <person name="Silar P."/>
            <person name="Natvig D."/>
            <person name="Lalanne C."/>
            <person name="Gautier V."/>
            <person name="Ament-Velasquez S.L."/>
            <person name="Kruys A."/>
            <person name="Hutchinson M.I."/>
            <person name="Powell A.J."/>
            <person name="Barry K."/>
            <person name="Miller A.N."/>
            <person name="Grigoriev I.V."/>
            <person name="Debuchy R."/>
            <person name="Gladieux P."/>
            <person name="Thoren M.H."/>
            <person name="Johannesson H."/>
        </authorList>
    </citation>
    <scope>NUCLEOTIDE SEQUENCE</scope>
    <source>
        <strain evidence="2">CBS 141.50</strain>
    </source>
</reference>
<dbReference type="RefSeq" id="XP_062634493.1">
    <property type="nucleotide sequence ID" value="XM_062781725.1"/>
</dbReference>
<reference evidence="2" key="1">
    <citation type="journal article" date="2023" name="Mol. Phylogenet. Evol.">
        <title>Genome-scale phylogeny and comparative genomics of the fungal order Sordariales.</title>
        <authorList>
            <person name="Hensen N."/>
            <person name="Bonometti L."/>
            <person name="Westerberg I."/>
            <person name="Brannstrom I.O."/>
            <person name="Guillou S."/>
            <person name="Cros-Aarteil S."/>
            <person name="Calhoun S."/>
            <person name="Haridas S."/>
            <person name="Kuo A."/>
            <person name="Mondo S."/>
            <person name="Pangilinan J."/>
            <person name="Riley R."/>
            <person name="LaButti K."/>
            <person name="Andreopoulos B."/>
            <person name="Lipzen A."/>
            <person name="Chen C."/>
            <person name="Yan M."/>
            <person name="Daum C."/>
            <person name="Ng V."/>
            <person name="Clum A."/>
            <person name="Steindorff A."/>
            <person name="Ohm R.A."/>
            <person name="Martin F."/>
            <person name="Silar P."/>
            <person name="Natvig D.O."/>
            <person name="Lalanne C."/>
            <person name="Gautier V."/>
            <person name="Ament-Velasquez S.L."/>
            <person name="Kruys A."/>
            <person name="Hutchinson M.I."/>
            <person name="Powell A.J."/>
            <person name="Barry K."/>
            <person name="Miller A.N."/>
            <person name="Grigoriev I.V."/>
            <person name="Debuchy R."/>
            <person name="Gladieux P."/>
            <person name="Hiltunen Thoren M."/>
            <person name="Johannesson H."/>
        </authorList>
    </citation>
    <scope>NUCLEOTIDE SEQUENCE</scope>
    <source>
        <strain evidence="2">CBS 141.50</strain>
    </source>
</reference>
<sequence>MEFTTIMPVRGAASSPPAADAQSPVPSSSPAVDSSAGEVEPARGESDNSPSPREKRPRSEDDLATGDEVRPAPKRARSTSPVAAPPPARPQPPTPRRGRISSPSVLATPVQRLTQPPCTPSASASSVFSPASMGSGWSRNPEIAGSFGYFRTPALSPLPFLLVNTASVPTEDELRQRARAQMEAETAGQPKGTGIIPPAYYRWDRDHSHRPRVWIRDETTGAVRPRRMLDDDIKRQRRAAEAEDSEEGEESGEESEGEVSEGEEGEEGEEEGENGEEGEEVEEKVGG</sequence>
<feature type="compositionally biased region" description="Polar residues" evidence="1">
    <location>
        <begin position="101"/>
        <end position="116"/>
    </location>
</feature>
<dbReference type="AlphaFoldDB" id="A0AAN6UXS0"/>
<accession>A0AAN6UXS0</accession>
<feature type="region of interest" description="Disordered" evidence="1">
    <location>
        <begin position="1"/>
        <end position="146"/>
    </location>
</feature>
<name>A0AAN6UXS0_9PEZI</name>
<comment type="caution">
    <text evidence="2">The sequence shown here is derived from an EMBL/GenBank/DDBJ whole genome shotgun (WGS) entry which is preliminary data.</text>
</comment>
<feature type="compositionally biased region" description="Low complexity" evidence="1">
    <location>
        <begin position="12"/>
        <end position="36"/>
    </location>
</feature>
<feature type="compositionally biased region" description="Basic and acidic residues" evidence="1">
    <location>
        <begin position="40"/>
        <end position="71"/>
    </location>
</feature>
<feature type="compositionally biased region" description="Basic and acidic residues" evidence="1">
    <location>
        <begin position="227"/>
        <end position="241"/>
    </location>
</feature>
<dbReference type="Proteomes" id="UP001302676">
    <property type="component" value="Unassembled WGS sequence"/>
</dbReference>
<gene>
    <name evidence="2" type="ORF">C8A04DRAFT_31329</name>
</gene>
<evidence type="ECO:0000313" key="3">
    <source>
        <dbReference type="Proteomes" id="UP001302676"/>
    </source>
</evidence>
<organism evidence="2 3">
    <name type="scientific">Dichotomopilus funicola</name>
    <dbReference type="NCBI Taxonomy" id="1934379"/>
    <lineage>
        <taxon>Eukaryota</taxon>
        <taxon>Fungi</taxon>
        <taxon>Dikarya</taxon>
        <taxon>Ascomycota</taxon>
        <taxon>Pezizomycotina</taxon>
        <taxon>Sordariomycetes</taxon>
        <taxon>Sordariomycetidae</taxon>
        <taxon>Sordariales</taxon>
        <taxon>Chaetomiaceae</taxon>
        <taxon>Dichotomopilus</taxon>
    </lineage>
</organism>
<protein>
    <submittedName>
        <fullName evidence="2">Uncharacterized protein</fullName>
    </submittedName>
</protein>
<feature type="compositionally biased region" description="Low complexity" evidence="1">
    <location>
        <begin position="121"/>
        <end position="135"/>
    </location>
</feature>